<evidence type="ECO:0000313" key="1">
    <source>
        <dbReference type="EMBL" id="OWK45135.1"/>
    </source>
</evidence>
<dbReference type="Proteomes" id="UP000214646">
    <property type="component" value="Unassembled WGS sequence"/>
</dbReference>
<dbReference type="AlphaFoldDB" id="A0A225E964"/>
<accession>A0A225E964</accession>
<dbReference type="InterPro" id="IPR001611">
    <property type="entry name" value="Leu-rich_rpt"/>
</dbReference>
<dbReference type="OrthoDB" id="232968at2"/>
<dbReference type="NCBIfam" id="TIGR02996">
    <property type="entry name" value="rpt_mate_G_obs"/>
    <property type="match status" value="1"/>
</dbReference>
<reference evidence="2" key="1">
    <citation type="submission" date="2017-06" db="EMBL/GenBank/DDBJ databases">
        <title>Genome analysis of Fimbriiglobus ruber SP5, the first member of the order Planctomycetales with confirmed chitinolytic capability.</title>
        <authorList>
            <person name="Ravin N.V."/>
            <person name="Rakitin A.L."/>
            <person name="Ivanova A.A."/>
            <person name="Beletsky A.V."/>
            <person name="Kulichevskaya I.S."/>
            <person name="Mardanov A.V."/>
            <person name="Dedysh S.N."/>
        </authorList>
    </citation>
    <scope>NUCLEOTIDE SEQUENCE [LARGE SCALE GENOMIC DNA]</scope>
    <source>
        <strain evidence="2">SP5</strain>
    </source>
</reference>
<dbReference type="InterPro" id="IPR032675">
    <property type="entry name" value="LRR_dom_sf"/>
</dbReference>
<keyword evidence="2" id="KW-1185">Reference proteome</keyword>
<dbReference type="Gene3D" id="3.80.10.10">
    <property type="entry name" value="Ribonuclease Inhibitor"/>
    <property type="match status" value="1"/>
</dbReference>
<evidence type="ECO:0008006" key="3">
    <source>
        <dbReference type="Google" id="ProtNLM"/>
    </source>
</evidence>
<dbReference type="EMBL" id="NIDE01000002">
    <property type="protein sequence ID" value="OWK45135.1"/>
    <property type="molecule type" value="Genomic_DNA"/>
</dbReference>
<proteinExistence type="predicted"/>
<name>A0A225E964_9BACT</name>
<sequence>MSSTREALEAALAARPNDVVRHSAYADLLMEEGDPRGDYIRLALACEDRDQPADRLRALEQEAFALRQRYEAEWLGPLAKFIDPPTGSSVGAMVASRNVEVTWKRGWLYNVDVNVLRADLAAALAACPVARALQRFTVMQTRPGPPAATPRSPAFIPLVRAPWLPALRHFAFGPIVSGQSVLHLTEIENFVAGARRLKRLEFRGSVEDWSRFWARSPRRLRRLEITTSDPIPFRILESCERLGNLRRIQLGSITHRQYPGPRTITPDELRTFFRSPHFPALRYLTLRLPQFGDVGIDELIASGLIDRLRGLDLTGCGITDDGAQELAVCPAVSRLKYLRVDDNQLSPVGIDALAGVGVTVTRSAFGWHVPDDAGLEE</sequence>
<comment type="caution">
    <text evidence="1">The sequence shown here is derived from an EMBL/GenBank/DDBJ whole genome shotgun (WGS) entry which is preliminary data.</text>
</comment>
<evidence type="ECO:0000313" key="2">
    <source>
        <dbReference type="Proteomes" id="UP000214646"/>
    </source>
</evidence>
<gene>
    <name evidence="1" type="ORF">FRUB_01466</name>
</gene>
<organism evidence="1 2">
    <name type="scientific">Fimbriiglobus ruber</name>
    <dbReference type="NCBI Taxonomy" id="1908690"/>
    <lineage>
        <taxon>Bacteria</taxon>
        <taxon>Pseudomonadati</taxon>
        <taxon>Planctomycetota</taxon>
        <taxon>Planctomycetia</taxon>
        <taxon>Gemmatales</taxon>
        <taxon>Gemmataceae</taxon>
        <taxon>Fimbriiglobus</taxon>
    </lineage>
</organism>
<protein>
    <recommendedName>
        <fullName evidence="3">TIGR02996 domain-containing protein</fullName>
    </recommendedName>
</protein>
<dbReference type="RefSeq" id="WP_088252905.1">
    <property type="nucleotide sequence ID" value="NZ_NIDE01000002.1"/>
</dbReference>
<dbReference type="SUPFAM" id="SSF52047">
    <property type="entry name" value="RNI-like"/>
    <property type="match status" value="1"/>
</dbReference>
<dbReference type="InterPro" id="IPR014338">
    <property type="entry name" value="CHP02996_rpt-companion-dom"/>
</dbReference>
<dbReference type="Pfam" id="PF13516">
    <property type="entry name" value="LRR_6"/>
    <property type="match status" value="2"/>
</dbReference>